<proteinExistence type="predicted"/>
<evidence type="ECO:0000313" key="5">
    <source>
        <dbReference type="Proteomes" id="UP000032721"/>
    </source>
</evidence>
<dbReference type="Proteomes" id="UP000324170">
    <property type="component" value="Unassembled WGS sequence"/>
</dbReference>
<dbReference type="OrthoDB" id="6623657at2"/>
<reference evidence="4 6" key="2">
    <citation type="submission" date="2019-07" db="EMBL/GenBank/DDBJ databases">
        <title>Genomic Encyclopedia of Type Strains, Phase I: the one thousand microbial genomes (KMG-I) project.</title>
        <authorList>
            <person name="Kyrpides N."/>
        </authorList>
    </citation>
    <scope>NUCLEOTIDE SEQUENCE [LARGE SCALE GENOMIC DNA]</scope>
    <source>
        <strain evidence="4 6">DSM 17909</strain>
    </source>
</reference>
<dbReference type="GO" id="GO:0006355">
    <property type="term" value="P:regulation of DNA-templated transcription"/>
    <property type="evidence" value="ECO:0007669"/>
    <property type="project" value="InterPro"/>
</dbReference>
<dbReference type="GO" id="GO:0003677">
    <property type="term" value="F:DNA binding"/>
    <property type="evidence" value="ECO:0007669"/>
    <property type="project" value="UniProtKB-KW"/>
</dbReference>
<dbReference type="Proteomes" id="UP000032721">
    <property type="component" value="Chromosome"/>
</dbReference>
<organism evidence="3 5">
    <name type="scientific">Xenorhabdus doucetiae</name>
    <dbReference type="NCBI Taxonomy" id="351671"/>
    <lineage>
        <taxon>Bacteria</taxon>
        <taxon>Pseudomonadati</taxon>
        <taxon>Pseudomonadota</taxon>
        <taxon>Gammaproteobacteria</taxon>
        <taxon>Enterobacterales</taxon>
        <taxon>Morganellaceae</taxon>
        <taxon>Xenorhabdus</taxon>
    </lineage>
</organism>
<dbReference type="InterPro" id="IPR000792">
    <property type="entry name" value="Tscrpt_reg_LuxR_C"/>
</dbReference>
<gene>
    <name evidence="4" type="ORF">LY16_02019</name>
    <name evidence="3" type="ORF">XDD1_2386</name>
</gene>
<dbReference type="EMBL" id="VNHN01000029">
    <property type="protein sequence ID" value="TYP05651.1"/>
    <property type="molecule type" value="Genomic_DNA"/>
</dbReference>
<evidence type="ECO:0000256" key="1">
    <source>
        <dbReference type="ARBA" id="ARBA00023125"/>
    </source>
</evidence>
<dbReference type="Pfam" id="PF00196">
    <property type="entry name" value="GerE"/>
    <property type="match status" value="1"/>
</dbReference>
<name>A0A068QW31_9GAMM</name>
<evidence type="ECO:0000313" key="4">
    <source>
        <dbReference type="EMBL" id="TYP05651.1"/>
    </source>
</evidence>
<dbReference type="HOGENOM" id="CLU_105065_1_0_6"/>
<accession>A0A068QW31</accession>
<dbReference type="SMART" id="SM00421">
    <property type="entry name" value="HTH_LUXR"/>
    <property type="match status" value="1"/>
</dbReference>
<dbReference type="SUPFAM" id="SSF46894">
    <property type="entry name" value="C-terminal effector domain of the bipartite response regulators"/>
    <property type="match status" value="1"/>
</dbReference>
<reference evidence="3 5" key="1">
    <citation type="submission" date="2013-07" db="EMBL/GenBank/DDBJ databases">
        <authorList>
            <person name="Genoscope - CEA"/>
        </authorList>
    </citation>
    <scope>NUCLEOTIDE SEQUENCE [LARGE SCALE GENOMIC DNA]</scope>
    <source>
        <strain evidence="3">FRM16</strain>
        <strain evidence="5">FRM16 / DSM 17909</strain>
    </source>
</reference>
<feature type="domain" description="HTH luxR-type" evidence="2">
    <location>
        <begin position="133"/>
        <end position="190"/>
    </location>
</feature>
<protein>
    <submittedName>
        <fullName evidence="4">DNA-binding NarL/FixJ family response regulator</fullName>
    </submittedName>
    <submittedName>
        <fullName evidence="3">Putative colanic acid capsular biosynthesis activation protein A</fullName>
    </submittedName>
</protein>
<keyword evidence="1 4" id="KW-0238">DNA-binding</keyword>
<evidence type="ECO:0000259" key="2">
    <source>
        <dbReference type="SMART" id="SM00421"/>
    </source>
</evidence>
<dbReference type="KEGG" id="xdo:XDD1_2386"/>
<sequence>MKLLIIDECHYTRLGIIESLKENTSILSLGTASIREAINILPVFSPNVILANLTTYGYYSEYCEQLKLLISSVLDARTYIYIDKAYPTKNQPIQLTNKDFILTKKDMTILLERLKEMASYDIQHYFSNFSTHSSIFSYQEDRIIYYWMLEMDTHKIAKILKISNSTVYSHKRHIIEKMGVSNKIELLFIYNIFKYFC</sequence>
<dbReference type="RefSeq" id="WP_045971144.1">
    <property type="nucleotide sequence ID" value="NZ_CAWMED010000001.1"/>
</dbReference>
<dbReference type="AlphaFoldDB" id="A0A068QW31"/>
<dbReference type="EMBL" id="FO704550">
    <property type="protein sequence ID" value="CDG18085.1"/>
    <property type="molecule type" value="Genomic_DNA"/>
</dbReference>
<dbReference type="InterPro" id="IPR016032">
    <property type="entry name" value="Sig_transdc_resp-reg_C-effctor"/>
</dbReference>
<dbReference type="STRING" id="351671.XDD1_2386"/>
<evidence type="ECO:0000313" key="3">
    <source>
        <dbReference type="EMBL" id="CDG18085.1"/>
    </source>
</evidence>
<evidence type="ECO:0000313" key="6">
    <source>
        <dbReference type="Proteomes" id="UP000324170"/>
    </source>
</evidence>
<dbReference type="InterPro" id="IPR036388">
    <property type="entry name" value="WH-like_DNA-bd_sf"/>
</dbReference>
<dbReference type="Gene3D" id="1.10.10.10">
    <property type="entry name" value="Winged helix-like DNA-binding domain superfamily/Winged helix DNA-binding domain"/>
    <property type="match status" value="1"/>
</dbReference>
<keyword evidence="6" id="KW-1185">Reference proteome</keyword>